<feature type="compositionally biased region" description="Pro residues" evidence="6">
    <location>
        <begin position="293"/>
        <end position="303"/>
    </location>
</feature>
<evidence type="ECO:0000256" key="6">
    <source>
        <dbReference type="SAM" id="MobiDB-lite"/>
    </source>
</evidence>
<evidence type="ECO:0000256" key="3">
    <source>
        <dbReference type="ARBA" id="ARBA00022691"/>
    </source>
</evidence>
<proteinExistence type="inferred from homology"/>
<dbReference type="RefSeq" id="WP_144328143.1">
    <property type="nucleotide sequence ID" value="NZ_VJON01000014.1"/>
</dbReference>
<dbReference type="CDD" id="cd02440">
    <property type="entry name" value="AdoMet_MTases"/>
    <property type="match status" value="1"/>
</dbReference>
<keyword evidence="2 5" id="KW-0808">Transferase</keyword>
<dbReference type="InterPro" id="IPR029063">
    <property type="entry name" value="SAM-dependent_MTases_sf"/>
</dbReference>
<dbReference type="PROSITE" id="PS00092">
    <property type="entry name" value="N6_MTASE"/>
    <property type="match status" value="1"/>
</dbReference>
<dbReference type="OrthoDB" id="9800643at2"/>
<comment type="caution">
    <text evidence="9">The sequence shown here is derived from an EMBL/GenBank/DDBJ whole genome shotgun (WGS) entry which is preliminary data.</text>
</comment>
<keyword evidence="3 5" id="KW-0949">S-adenosyl-L-methionine</keyword>
<comment type="function">
    <text evidence="5">Methylates the class 1 translation termination release factors RF1/PrfA and RF2/PrfB on the glutamine residue of the universally conserved GGQ motif.</text>
</comment>
<dbReference type="EMBL" id="VJON01000014">
    <property type="protein sequence ID" value="TSE34824.1"/>
    <property type="molecule type" value="Genomic_DNA"/>
</dbReference>
<dbReference type="HAMAP" id="MF_02126">
    <property type="entry name" value="RF_methyltr_PrmC"/>
    <property type="match status" value="1"/>
</dbReference>
<evidence type="ECO:0000256" key="5">
    <source>
        <dbReference type="HAMAP-Rule" id="MF_02126"/>
    </source>
</evidence>
<protein>
    <recommendedName>
        <fullName evidence="5">Release factor glutamine methyltransferase</fullName>
        <shortName evidence="5">RF MTase</shortName>
        <ecNumber evidence="5">2.1.1.297</ecNumber>
    </recommendedName>
    <alternativeName>
        <fullName evidence="5">N5-glutamine methyltransferase PrmC</fullName>
    </alternativeName>
    <alternativeName>
        <fullName evidence="5">Protein-(glutamine-N5) MTase PrmC</fullName>
    </alternativeName>
    <alternativeName>
        <fullName evidence="5">Protein-glutamine N-methyltransferase PrmC</fullName>
    </alternativeName>
</protein>
<evidence type="ECO:0000259" key="8">
    <source>
        <dbReference type="Pfam" id="PF17827"/>
    </source>
</evidence>
<dbReference type="NCBIfam" id="TIGR00536">
    <property type="entry name" value="hemK_fam"/>
    <property type="match status" value="1"/>
</dbReference>
<gene>
    <name evidence="5 9" type="primary">prmC</name>
    <name evidence="9" type="ORF">Tchar_01178</name>
</gene>
<keyword evidence="1 5" id="KW-0489">Methyltransferase</keyword>
<feature type="binding site" evidence="5">
    <location>
        <position position="173"/>
    </location>
    <ligand>
        <name>S-adenosyl-L-methionine</name>
        <dbReference type="ChEBI" id="CHEBI:59789"/>
    </ligand>
</feature>
<dbReference type="Gene3D" id="1.10.8.10">
    <property type="entry name" value="DNA helicase RuvA subunit, C-terminal domain"/>
    <property type="match status" value="1"/>
</dbReference>
<feature type="region of interest" description="Disordered" evidence="6">
    <location>
        <begin position="287"/>
        <end position="311"/>
    </location>
</feature>
<dbReference type="InterPro" id="IPR019874">
    <property type="entry name" value="RF_methyltr_PrmC"/>
</dbReference>
<comment type="catalytic activity">
    <reaction evidence="4 5">
        <text>L-glutaminyl-[peptide chain release factor] + S-adenosyl-L-methionine = N(5)-methyl-L-glutaminyl-[peptide chain release factor] + S-adenosyl-L-homocysteine + H(+)</text>
        <dbReference type="Rhea" id="RHEA:42896"/>
        <dbReference type="Rhea" id="RHEA-COMP:10271"/>
        <dbReference type="Rhea" id="RHEA-COMP:10272"/>
        <dbReference type="ChEBI" id="CHEBI:15378"/>
        <dbReference type="ChEBI" id="CHEBI:30011"/>
        <dbReference type="ChEBI" id="CHEBI:57856"/>
        <dbReference type="ChEBI" id="CHEBI:59789"/>
        <dbReference type="ChEBI" id="CHEBI:61891"/>
        <dbReference type="EC" id="2.1.1.297"/>
    </reaction>
</comment>
<dbReference type="GO" id="GO:0032259">
    <property type="term" value="P:methylation"/>
    <property type="evidence" value="ECO:0007669"/>
    <property type="project" value="UniProtKB-KW"/>
</dbReference>
<sequence length="311" mass="34393">MPEAVPPNLAAALRWAEALGLPRLSAQWLLLHALQRPPEQRAWLLAHDDAPLTDEAWARFRAACRRHAAGEPLAYITGERGFYGVTLQVDARVLDPRPDTEILVDWALEVMRDMAAPTVLDLGTGSGAIALALARARPDAQVWALDVSTDALAVAAANGQRLGLPVRWLHGHWWDDWRPWGHTQPAPTRFDLILSNPPYVRDDDPHLVALRHEPRLALVAGPDGLRDLRTLVDGSPAHLRHRGWLLLEHGWDQSEAVTERLRARGFADVARRRDLGGQWRCAGGRWLADPKAASPPGPHPCTPHTPTKSGR</sequence>
<dbReference type="NCBIfam" id="TIGR03534">
    <property type="entry name" value="RF_mod_PrmC"/>
    <property type="match status" value="1"/>
</dbReference>
<dbReference type="SUPFAM" id="SSF53335">
    <property type="entry name" value="S-adenosyl-L-methionine-dependent methyltransferases"/>
    <property type="match status" value="1"/>
</dbReference>
<dbReference type="EC" id="2.1.1.297" evidence="5"/>
<dbReference type="InterPro" id="IPR050320">
    <property type="entry name" value="N5-glutamine_MTase"/>
</dbReference>
<name>A0A554XG75_9BURK</name>
<dbReference type="AlphaFoldDB" id="A0A554XG75"/>
<keyword evidence="10" id="KW-1185">Reference proteome</keyword>
<reference evidence="9 10" key="1">
    <citation type="submission" date="2019-07" db="EMBL/GenBank/DDBJ databases">
        <title>Tepidimonas charontis SPSP-6 draft genome.</title>
        <authorList>
            <person name="Da Costa M.S."/>
            <person name="Froufe H.J.C."/>
            <person name="Egas C."/>
            <person name="Albuquerque L."/>
        </authorList>
    </citation>
    <scope>NUCLEOTIDE SEQUENCE [LARGE SCALE GENOMIC DNA]</scope>
    <source>
        <strain evidence="9 10">SPSP-6</strain>
    </source>
</reference>
<dbReference type="Proteomes" id="UP000318294">
    <property type="component" value="Unassembled WGS sequence"/>
</dbReference>
<dbReference type="InterPro" id="IPR007848">
    <property type="entry name" value="Small_mtfrase_dom"/>
</dbReference>
<feature type="binding site" evidence="5">
    <location>
        <begin position="123"/>
        <end position="127"/>
    </location>
    <ligand>
        <name>S-adenosyl-L-methionine</name>
        <dbReference type="ChEBI" id="CHEBI:59789"/>
    </ligand>
</feature>
<dbReference type="PANTHER" id="PTHR18895">
    <property type="entry name" value="HEMK METHYLTRANSFERASE"/>
    <property type="match status" value="1"/>
</dbReference>
<evidence type="ECO:0000313" key="9">
    <source>
        <dbReference type="EMBL" id="TSE34824.1"/>
    </source>
</evidence>
<dbReference type="Gene3D" id="3.40.50.150">
    <property type="entry name" value="Vaccinia Virus protein VP39"/>
    <property type="match status" value="1"/>
</dbReference>
<feature type="binding site" evidence="5">
    <location>
        <position position="146"/>
    </location>
    <ligand>
        <name>S-adenosyl-L-methionine</name>
        <dbReference type="ChEBI" id="CHEBI:59789"/>
    </ligand>
</feature>
<dbReference type="InterPro" id="IPR002052">
    <property type="entry name" value="DNA_methylase_N6_adenine_CS"/>
</dbReference>
<evidence type="ECO:0000256" key="4">
    <source>
        <dbReference type="ARBA" id="ARBA00048391"/>
    </source>
</evidence>
<feature type="domain" description="Release factor glutamine methyltransferase N-terminal" evidence="8">
    <location>
        <begin position="17"/>
        <end position="78"/>
    </location>
</feature>
<accession>A0A554XG75</accession>
<comment type="similarity">
    <text evidence="5">Belongs to the protein N5-glutamine methyltransferase family. PrmC subfamily.</text>
</comment>
<dbReference type="InterPro" id="IPR004556">
    <property type="entry name" value="HemK-like"/>
</dbReference>
<evidence type="ECO:0000256" key="1">
    <source>
        <dbReference type="ARBA" id="ARBA00022603"/>
    </source>
</evidence>
<dbReference type="InterPro" id="IPR040758">
    <property type="entry name" value="PrmC_N"/>
</dbReference>
<evidence type="ECO:0000256" key="2">
    <source>
        <dbReference type="ARBA" id="ARBA00022679"/>
    </source>
</evidence>
<feature type="domain" description="Methyltransferase small" evidence="7">
    <location>
        <begin position="108"/>
        <end position="204"/>
    </location>
</feature>
<dbReference type="Pfam" id="PF17827">
    <property type="entry name" value="PrmC_N"/>
    <property type="match status" value="1"/>
</dbReference>
<dbReference type="GO" id="GO:0102559">
    <property type="term" value="F:peptide chain release factor N(5)-glutamine methyltransferase activity"/>
    <property type="evidence" value="ECO:0007669"/>
    <property type="project" value="UniProtKB-EC"/>
</dbReference>
<dbReference type="GO" id="GO:0003676">
    <property type="term" value="F:nucleic acid binding"/>
    <property type="evidence" value="ECO:0007669"/>
    <property type="project" value="InterPro"/>
</dbReference>
<feature type="binding site" evidence="5">
    <location>
        <begin position="196"/>
        <end position="199"/>
    </location>
    <ligand>
        <name>substrate</name>
    </ligand>
</feature>
<feature type="binding site" evidence="5">
    <location>
        <position position="196"/>
    </location>
    <ligand>
        <name>S-adenosyl-L-methionine</name>
        <dbReference type="ChEBI" id="CHEBI:59789"/>
    </ligand>
</feature>
<evidence type="ECO:0000259" key="7">
    <source>
        <dbReference type="Pfam" id="PF05175"/>
    </source>
</evidence>
<organism evidence="9 10">
    <name type="scientific">Tepidimonas charontis</name>
    <dbReference type="NCBI Taxonomy" id="2267262"/>
    <lineage>
        <taxon>Bacteria</taxon>
        <taxon>Pseudomonadati</taxon>
        <taxon>Pseudomonadota</taxon>
        <taxon>Betaproteobacteria</taxon>
        <taxon>Burkholderiales</taxon>
        <taxon>Tepidimonas</taxon>
    </lineage>
</organism>
<dbReference type="PANTHER" id="PTHR18895:SF74">
    <property type="entry name" value="MTRF1L RELEASE FACTOR GLUTAMINE METHYLTRANSFERASE"/>
    <property type="match status" value="1"/>
</dbReference>
<evidence type="ECO:0000313" key="10">
    <source>
        <dbReference type="Proteomes" id="UP000318294"/>
    </source>
</evidence>
<dbReference type="Pfam" id="PF05175">
    <property type="entry name" value="MTS"/>
    <property type="match status" value="1"/>
</dbReference>